<dbReference type="SUPFAM" id="SSF50998">
    <property type="entry name" value="Quinoprotein alcohol dehydrogenase-like"/>
    <property type="match status" value="1"/>
</dbReference>
<accession>A0A2P7ECR2</accession>
<dbReference type="PANTHER" id="PTHR22803">
    <property type="entry name" value="MANNOSE, PHOSPHOLIPASE, LECTIN RECEPTOR RELATED"/>
    <property type="match status" value="1"/>
</dbReference>
<dbReference type="SMART" id="SM00034">
    <property type="entry name" value="CLECT"/>
    <property type="match status" value="2"/>
</dbReference>
<organism evidence="2 3">
    <name type="scientific">Synechococcus lacustris str. Tous</name>
    <dbReference type="NCBI Taxonomy" id="1910958"/>
    <lineage>
        <taxon>Bacteria</taxon>
        <taxon>Bacillati</taxon>
        <taxon>Cyanobacteriota</taxon>
        <taxon>Cyanophyceae</taxon>
        <taxon>Synechococcales</taxon>
        <taxon>Synechococcaceae</taxon>
        <taxon>Synechococcus</taxon>
    </lineage>
</organism>
<feature type="non-terminal residue" evidence="2">
    <location>
        <position position="980"/>
    </location>
</feature>
<gene>
    <name evidence="2" type="ORF">C7K08_10675</name>
</gene>
<evidence type="ECO:0000259" key="1">
    <source>
        <dbReference type="PROSITE" id="PS50041"/>
    </source>
</evidence>
<protein>
    <recommendedName>
        <fullName evidence="1">C-type lectin domain-containing protein</fullName>
    </recommendedName>
</protein>
<dbReference type="Proteomes" id="UP000240206">
    <property type="component" value="Unassembled WGS sequence"/>
</dbReference>
<dbReference type="CDD" id="cd03603">
    <property type="entry name" value="CLECT_VCBS"/>
    <property type="match status" value="1"/>
</dbReference>
<reference evidence="3" key="1">
    <citation type="submission" date="2018-03" db="EMBL/GenBank/DDBJ databases">
        <title>Ecological and genomic features of two cosmopolitan and abundant freshwater picocyanobacteria.</title>
        <authorList>
            <person name="Cabello-Yeves P.J."/>
            <person name="Picazo A."/>
            <person name="Camacho A."/>
            <person name="Callieri C."/>
            <person name="Rosselli R."/>
            <person name="Roda-Garcia J."/>
            <person name="Coutinho F.H."/>
            <person name="Rodriguez-Valera F."/>
        </authorList>
    </citation>
    <scope>NUCLEOTIDE SEQUENCE [LARGE SCALE GENOMIC DNA]</scope>
    <source>
        <strain evidence="3">Tous</strain>
    </source>
</reference>
<dbReference type="InterPro" id="IPR050111">
    <property type="entry name" value="C-type_lectin/snaclec_domain"/>
</dbReference>
<dbReference type="SUPFAM" id="SSF56436">
    <property type="entry name" value="C-type lectin-like"/>
    <property type="match status" value="2"/>
</dbReference>
<dbReference type="PROSITE" id="PS50041">
    <property type="entry name" value="C_TYPE_LECTIN_2"/>
    <property type="match status" value="2"/>
</dbReference>
<dbReference type="InterPro" id="IPR016186">
    <property type="entry name" value="C-type_lectin-like/link_sf"/>
</dbReference>
<name>A0A2P7ECR2_9SYNE</name>
<dbReference type="InterPro" id="IPR001304">
    <property type="entry name" value="C-type_lectin-like"/>
</dbReference>
<keyword evidence="3" id="KW-1185">Reference proteome</keyword>
<sequence length="980" mass="104083">MQIPKAICLLVRAASLPFLEGLGFMATPEIKPIKQFAKAGDNYAGRGSSDGTYIYVPSVTAGIATLSKYDLKGTLIWEKVLSQGGSGATSVIAPDGSILVASSSGGASGKSSALAKFNSLGEKLWEITNAYPEFGAIAIRENTIYVGGGTTTGFNSAKTAFINAYTLDTGKLVWNKTYPNTGASGIGDIRIDGDQIYVSAGPYGKQDFDYAMAGRLDLDGNIIWWKNGPSSDWNNLGSIKIIGNSVIGTGYKADGGDRMDARIMSFNISDGTIQWDKSWGDSNAQGGNSIESLNGKLYVSYSDGVGWNTGSNNTGFTVVDELDTSGNLLKSYKFDVPSSYDGAGSLVKVGESLYLLGQTNGTITGQSSGGGYDIFLASLIEADTKKPTIRGNSLYTIVDGPSWTQAEANSVKLGGHLVAVNSEEEQKWILNRFNPTGPGIWIGFSDQKQEGKWEWSSDEKSSYSNWGYPNEGIGARYEPNGGTSENYAHIWGSNNWHSHEQGTWNDLPNLSSENYYHTLKGLAETPFIRRGDSAYVIVQGPTWEEAEANAVKLGGHLVTINDAAENQWISDTFRDRLALPDSNWNNGLRAGSWIGLNDKEVDGVPKWADGTEVTYTNFLREIHVKGLAGSKDGWLTVMLDPSGVVQSYAGLNSWSDVPVQERNDYWLYKTGIAEIKLAPNNTPTGTPTVAGTFKVGSTLTIDATAIKDSDNFTGYSPTFNYNWETSTDGTTWSKLSTTDGADNNNTYILTASEVGKKIRGVVSYLDGYGTNEVVNSAASAPITSGAPPVQSLTLNPPSKTAIRSGISTTSAISYTVSTGEINLTGVGASLYFDSTQLSVSIAGDPFKTGLLGNAITADTSNADGDPKTDKVLSLSYLDFGGNFPGSGITLPLVLANLNLVPTTTFSGSTLHLKGDPATGYTATGADLSIAHNGAPVVDGSIPALSTNRYTPFSYTLKSDLFSDPDSSITLSATTNTGDTL</sequence>
<dbReference type="InterPro" id="IPR016187">
    <property type="entry name" value="CTDL_fold"/>
</dbReference>
<feature type="domain" description="C-type lectin" evidence="1">
    <location>
        <begin position="530"/>
        <end position="665"/>
    </location>
</feature>
<dbReference type="Gene3D" id="3.10.100.10">
    <property type="entry name" value="Mannose-Binding Protein A, subunit A"/>
    <property type="match status" value="2"/>
</dbReference>
<comment type="caution">
    <text evidence="2">The sequence shown here is derived from an EMBL/GenBank/DDBJ whole genome shotgun (WGS) entry which is preliminary data.</text>
</comment>
<dbReference type="InterPro" id="IPR034007">
    <property type="entry name" value="CTLD_bac"/>
</dbReference>
<evidence type="ECO:0000313" key="3">
    <source>
        <dbReference type="Proteomes" id="UP000240206"/>
    </source>
</evidence>
<dbReference type="Gene3D" id="2.60.40.2700">
    <property type="match status" value="1"/>
</dbReference>
<dbReference type="InterPro" id="IPR011047">
    <property type="entry name" value="Quinoprotein_ADH-like_sf"/>
</dbReference>
<evidence type="ECO:0000313" key="2">
    <source>
        <dbReference type="EMBL" id="PSI00919.1"/>
    </source>
</evidence>
<dbReference type="AlphaFoldDB" id="A0A2P7ECR2"/>
<proteinExistence type="predicted"/>
<feature type="domain" description="C-type lectin" evidence="1">
    <location>
        <begin position="389"/>
        <end position="506"/>
    </location>
</feature>
<dbReference type="Pfam" id="PF00059">
    <property type="entry name" value="Lectin_C"/>
    <property type="match status" value="2"/>
</dbReference>
<dbReference type="EMBL" id="PXVC01000064">
    <property type="protein sequence ID" value="PSI00919.1"/>
    <property type="molecule type" value="Genomic_DNA"/>
</dbReference>